<name>A0A518EY31_9BACT</name>
<dbReference type="Pfam" id="PF08484">
    <property type="entry name" value="Methyltransf_14"/>
    <property type="match status" value="1"/>
</dbReference>
<dbReference type="InterPro" id="IPR038576">
    <property type="entry name" value="Methyltransf_Zn-bd_dom_put_sf"/>
</dbReference>
<sequence>MASTASTTTSSVTHKSALTHCQACGSESLESFYSLPSVPVHSCLMVKSREDALAFPSGELNVAVCHDCGFIQNRKYDPTLQNYSPEYEETQGFSGTFRKFQTELCQDQVARYGLGDKLVLEIGCGKGEFLTELCEISGGRGIGIDPGYRPERNTSEAASRIEFRNEFYAPEHASLRADYIACRHTLEHIGDVKGFMEIVAKSVEGRDDAILCFELPGTERILEERAFWDIYYEHCSYFTLGSLARLFRRHGFQLLDLYKGYDDQYLLIEARTGDPSLGRCFPAEDDLAETLRSVEDFKSAIQTKFDSLRADLAEAAARGPVLLWGSGSKAVSYLTTLGIGDEVTAVVDINPHKHGKFLAGTGHEIVAPDALKEVQPAHVLIMNAIYVDEITRDIHAMGLAPTIAAL</sequence>
<accession>A0A518EY31</accession>
<dbReference type="RefSeq" id="WP_419190508.1">
    <property type="nucleotide sequence ID" value="NZ_CP036434.1"/>
</dbReference>
<dbReference type="Gene3D" id="6.20.50.110">
    <property type="entry name" value="Methyltransferase, zinc-binding domain"/>
    <property type="match status" value="1"/>
</dbReference>
<evidence type="ECO:0000313" key="2">
    <source>
        <dbReference type="EMBL" id="QDV09000.1"/>
    </source>
</evidence>
<dbReference type="Gene3D" id="3.40.50.720">
    <property type="entry name" value="NAD(P)-binding Rossmann-like Domain"/>
    <property type="match status" value="1"/>
</dbReference>
<protein>
    <recommendedName>
        <fullName evidence="1">C-methyltransferase domain-containing protein</fullName>
    </recommendedName>
</protein>
<dbReference type="SUPFAM" id="SSF53335">
    <property type="entry name" value="S-adenosyl-L-methionine-dependent methyltransferases"/>
    <property type="match status" value="1"/>
</dbReference>
<dbReference type="Gene3D" id="3.40.50.150">
    <property type="entry name" value="Vaccinia Virus protein VP39"/>
    <property type="match status" value="1"/>
</dbReference>
<organism evidence="2 3">
    <name type="scientific">Saltatorellus ferox</name>
    <dbReference type="NCBI Taxonomy" id="2528018"/>
    <lineage>
        <taxon>Bacteria</taxon>
        <taxon>Pseudomonadati</taxon>
        <taxon>Planctomycetota</taxon>
        <taxon>Planctomycetia</taxon>
        <taxon>Planctomycetia incertae sedis</taxon>
        <taxon>Saltatorellus</taxon>
    </lineage>
</organism>
<evidence type="ECO:0000259" key="1">
    <source>
        <dbReference type="Pfam" id="PF08484"/>
    </source>
</evidence>
<dbReference type="Pfam" id="PF13489">
    <property type="entry name" value="Methyltransf_23"/>
    <property type="match status" value="1"/>
</dbReference>
<dbReference type="Proteomes" id="UP000320390">
    <property type="component" value="Chromosome"/>
</dbReference>
<keyword evidence="3" id="KW-1185">Reference proteome</keyword>
<evidence type="ECO:0000313" key="3">
    <source>
        <dbReference type="Proteomes" id="UP000320390"/>
    </source>
</evidence>
<feature type="domain" description="C-methyltransferase" evidence="1">
    <location>
        <begin position="276"/>
        <end position="395"/>
    </location>
</feature>
<dbReference type="InterPro" id="IPR013691">
    <property type="entry name" value="MeTrfase_14"/>
</dbReference>
<dbReference type="InterPro" id="IPR029063">
    <property type="entry name" value="SAM-dependent_MTases_sf"/>
</dbReference>
<proteinExistence type="predicted"/>
<dbReference type="AlphaFoldDB" id="A0A518EY31"/>
<reference evidence="2 3" key="1">
    <citation type="submission" date="2019-02" db="EMBL/GenBank/DDBJ databases">
        <title>Deep-cultivation of Planctomycetes and their phenomic and genomic characterization uncovers novel biology.</title>
        <authorList>
            <person name="Wiegand S."/>
            <person name="Jogler M."/>
            <person name="Boedeker C."/>
            <person name="Pinto D."/>
            <person name="Vollmers J."/>
            <person name="Rivas-Marin E."/>
            <person name="Kohn T."/>
            <person name="Peeters S.H."/>
            <person name="Heuer A."/>
            <person name="Rast P."/>
            <person name="Oberbeckmann S."/>
            <person name="Bunk B."/>
            <person name="Jeske O."/>
            <person name="Meyerdierks A."/>
            <person name="Storesund J.E."/>
            <person name="Kallscheuer N."/>
            <person name="Luecker S."/>
            <person name="Lage O.M."/>
            <person name="Pohl T."/>
            <person name="Merkel B.J."/>
            <person name="Hornburger P."/>
            <person name="Mueller R.-W."/>
            <person name="Bruemmer F."/>
            <person name="Labrenz M."/>
            <person name="Spormann A.M."/>
            <person name="Op den Camp H."/>
            <person name="Overmann J."/>
            <person name="Amann R."/>
            <person name="Jetten M.S.M."/>
            <person name="Mascher T."/>
            <person name="Medema M.H."/>
            <person name="Devos D.P."/>
            <person name="Kaster A.-K."/>
            <person name="Ovreas L."/>
            <person name="Rohde M."/>
            <person name="Galperin M.Y."/>
            <person name="Jogler C."/>
        </authorList>
    </citation>
    <scope>NUCLEOTIDE SEQUENCE [LARGE SCALE GENOMIC DNA]</scope>
    <source>
        <strain evidence="2 3">Poly30</strain>
    </source>
</reference>
<gene>
    <name evidence="2" type="ORF">Poly30_45560</name>
</gene>
<dbReference type="EMBL" id="CP036434">
    <property type="protein sequence ID" value="QDV09000.1"/>
    <property type="molecule type" value="Genomic_DNA"/>
</dbReference>